<feature type="compositionally biased region" description="Basic and acidic residues" evidence="1">
    <location>
        <begin position="73"/>
        <end position="104"/>
    </location>
</feature>
<sequence>MPRRNLGKANKANLRKKKYESGSRSKARKGKPSRLSTKVWLLDKAKTKKASLSGRSLHQILKNATNAKLKNKRPNEIPRKAKKASLESKGEEQSQRDMPHRSNDKSLSQVSKTNLTG</sequence>
<accession>A0A843XBP0</accession>
<dbReference type="AlphaFoldDB" id="A0A843XBP0"/>
<proteinExistence type="predicted"/>
<name>A0A843XBP0_COLES</name>
<gene>
    <name evidence="2" type="ORF">Taro_049670</name>
</gene>
<dbReference type="EMBL" id="NMUH01007130">
    <property type="protein sequence ID" value="MQM16711.1"/>
    <property type="molecule type" value="Genomic_DNA"/>
</dbReference>
<feature type="region of interest" description="Disordered" evidence="1">
    <location>
        <begin position="1"/>
        <end position="117"/>
    </location>
</feature>
<evidence type="ECO:0000313" key="3">
    <source>
        <dbReference type="Proteomes" id="UP000652761"/>
    </source>
</evidence>
<protein>
    <submittedName>
        <fullName evidence="2">Uncharacterized protein</fullName>
    </submittedName>
</protein>
<evidence type="ECO:0000313" key="2">
    <source>
        <dbReference type="EMBL" id="MQM16711.1"/>
    </source>
</evidence>
<comment type="caution">
    <text evidence="2">The sequence shown here is derived from an EMBL/GenBank/DDBJ whole genome shotgun (WGS) entry which is preliminary data.</text>
</comment>
<keyword evidence="3" id="KW-1185">Reference proteome</keyword>
<organism evidence="2 3">
    <name type="scientific">Colocasia esculenta</name>
    <name type="common">Wild taro</name>
    <name type="synonym">Arum esculentum</name>
    <dbReference type="NCBI Taxonomy" id="4460"/>
    <lineage>
        <taxon>Eukaryota</taxon>
        <taxon>Viridiplantae</taxon>
        <taxon>Streptophyta</taxon>
        <taxon>Embryophyta</taxon>
        <taxon>Tracheophyta</taxon>
        <taxon>Spermatophyta</taxon>
        <taxon>Magnoliopsida</taxon>
        <taxon>Liliopsida</taxon>
        <taxon>Araceae</taxon>
        <taxon>Aroideae</taxon>
        <taxon>Colocasieae</taxon>
        <taxon>Colocasia</taxon>
    </lineage>
</organism>
<reference evidence="2" key="1">
    <citation type="submission" date="2017-07" db="EMBL/GenBank/DDBJ databases">
        <title>Taro Niue Genome Assembly and Annotation.</title>
        <authorList>
            <person name="Atibalentja N."/>
            <person name="Keating K."/>
            <person name="Fields C.J."/>
        </authorList>
    </citation>
    <scope>NUCLEOTIDE SEQUENCE</scope>
    <source>
        <strain evidence="2">Niue_2</strain>
        <tissue evidence="2">Leaf</tissue>
    </source>
</reference>
<feature type="compositionally biased region" description="Polar residues" evidence="1">
    <location>
        <begin position="105"/>
        <end position="117"/>
    </location>
</feature>
<dbReference type="Proteomes" id="UP000652761">
    <property type="component" value="Unassembled WGS sequence"/>
</dbReference>
<evidence type="ECO:0000256" key="1">
    <source>
        <dbReference type="SAM" id="MobiDB-lite"/>
    </source>
</evidence>